<sequence length="86" mass="9379">MALKPREETLVFLNYGERTLSDDGCLTCGNVAVPVRVLKVQGNVAEVEDRLGERTTVALDFVPDARVGEMLLIHLGIALGRAQEVE</sequence>
<protein>
    <recommendedName>
        <fullName evidence="4">[NiFe] hydrogenase metallocenter assembly protein HypC</fullName>
    </recommendedName>
</protein>
<dbReference type="InterPro" id="IPR001109">
    <property type="entry name" value="Hydrogenase_HupF/HypC"/>
</dbReference>
<comment type="caution">
    <text evidence="2">The sequence shown here is derived from an EMBL/GenBank/DDBJ whole genome shotgun (WGS) entry which is preliminary data.</text>
</comment>
<dbReference type="AlphaFoldDB" id="A0A2R6XZ50"/>
<evidence type="ECO:0000313" key="3">
    <source>
        <dbReference type="Proteomes" id="UP000244338"/>
    </source>
</evidence>
<comment type="similarity">
    <text evidence="1">Belongs to the HupF/HypC family.</text>
</comment>
<accession>A0A2R6XZ50</accession>
<evidence type="ECO:0000313" key="2">
    <source>
        <dbReference type="EMBL" id="PTQ55718.1"/>
    </source>
</evidence>
<dbReference type="EMBL" id="PEBX01000080">
    <property type="protein sequence ID" value="PTQ55718.1"/>
    <property type="molecule type" value="Genomic_DNA"/>
</dbReference>
<dbReference type="Pfam" id="PF01455">
    <property type="entry name" value="HupF_HypC"/>
    <property type="match status" value="1"/>
</dbReference>
<organism evidence="2 3">
    <name type="scientific">Candidatus Carbonibacillus altaicus</name>
    <dbReference type="NCBI Taxonomy" id="2163959"/>
    <lineage>
        <taxon>Bacteria</taxon>
        <taxon>Bacillati</taxon>
        <taxon>Bacillota</taxon>
        <taxon>Bacilli</taxon>
        <taxon>Bacillales</taxon>
        <taxon>Candidatus Carbonibacillus</taxon>
    </lineage>
</organism>
<dbReference type="SUPFAM" id="SSF159127">
    <property type="entry name" value="HupF/HypC-like"/>
    <property type="match status" value="1"/>
</dbReference>
<dbReference type="Proteomes" id="UP000244338">
    <property type="component" value="Unassembled WGS sequence"/>
</dbReference>
<name>A0A2R6XZ50_9BACL</name>
<evidence type="ECO:0008006" key="4">
    <source>
        <dbReference type="Google" id="ProtNLM"/>
    </source>
</evidence>
<gene>
    <name evidence="2" type="ORF">BSOLF_1539</name>
</gene>
<evidence type="ECO:0000256" key="1">
    <source>
        <dbReference type="ARBA" id="ARBA00006018"/>
    </source>
</evidence>
<reference evidence="3" key="1">
    <citation type="journal article" date="2018" name="Sci. Rep.">
        <title>Lignite coal burning seam in the remote Altai Mountains harbors a hydrogen-driven thermophilic microbial community.</title>
        <authorList>
            <person name="Kadnikov V.V."/>
            <person name="Mardanov A.V."/>
            <person name="Ivasenko D.A."/>
            <person name="Antsiferov D.V."/>
            <person name="Beletsky A.V."/>
            <person name="Karnachuk O.V."/>
            <person name="Ravin N.V."/>
        </authorList>
    </citation>
    <scope>NUCLEOTIDE SEQUENCE [LARGE SCALE GENOMIC DNA]</scope>
</reference>
<proteinExistence type="inferred from homology"/>
<dbReference type="Gene3D" id="2.30.30.140">
    <property type="match status" value="1"/>
</dbReference>